<name>A0A9P6W889_RHOMI</name>
<dbReference type="GO" id="GO:0005634">
    <property type="term" value="C:nucleus"/>
    <property type="evidence" value="ECO:0007669"/>
    <property type="project" value="UniProtKB-SubCell"/>
</dbReference>
<dbReference type="EMBL" id="PUHQ01000010">
    <property type="protein sequence ID" value="KAG0665227.1"/>
    <property type="molecule type" value="Genomic_DNA"/>
</dbReference>
<keyword evidence="2" id="KW-0805">Transcription regulation</keyword>
<evidence type="ECO:0000256" key="2">
    <source>
        <dbReference type="ARBA" id="ARBA00023015"/>
    </source>
</evidence>
<dbReference type="OrthoDB" id="4454541at2759"/>
<reference evidence="7 8" key="1">
    <citation type="submission" date="2020-11" db="EMBL/GenBank/DDBJ databases">
        <title>Kefir isolates.</title>
        <authorList>
            <person name="Marcisauskas S."/>
            <person name="Kim Y."/>
            <person name="Blasche S."/>
        </authorList>
    </citation>
    <scope>NUCLEOTIDE SEQUENCE [LARGE SCALE GENOMIC DNA]</scope>
    <source>
        <strain evidence="7 8">KR</strain>
    </source>
</reference>
<evidence type="ECO:0000256" key="5">
    <source>
        <dbReference type="ARBA" id="ARBA00023242"/>
    </source>
</evidence>
<dbReference type="GO" id="GO:0000981">
    <property type="term" value="F:DNA-binding transcription factor activity, RNA polymerase II-specific"/>
    <property type="evidence" value="ECO:0007669"/>
    <property type="project" value="InterPro"/>
</dbReference>
<organism evidence="7 8">
    <name type="scientific">Rhodotorula mucilaginosa</name>
    <name type="common">Yeast</name>
    <name type="synonym">Rhodotorula rubra</name>
    <dbReference type="NCBI Taxonomy" id="5537"/>
    <lineage>
        <taxon>Eukaryota</taxon>
        <taxon>Fungi</taxon>
        <taxon>Dikarya</taxon>
        <taxon>Basidiomycota</taxon>
        <taxon>Pucciniomycotina</taxon>
        <taxon>Microbotryomycetes</taxon>
        <taxon>Sporidiobolales</taxon>
        <taxon>Sporidiobolaceae</taxon>
        <taxon>Rhodotorula</taxon>
    </lineage>
</organism>
<feature type="compositionally biased region" description="Polar residues" evidence="6">
    <location>
        <begin position="164"/>
        <end position="174"/>
    </location>
</feature>
<keyword evidence="5" id="KW-0539">Nucleus</keyword>
<evidence type="ECO:0000256" key="1">
    <source>
        <dbReference type="ARBA" id="ARBA00004123"/>
    </source>
</evidence>
<comment type="subcellular location">
    <subcellularLocation>
        <location evidence="1">Nucleus</location>
    </subcellularLocation>
</comment>
<keyword evidence="4" id="KW-0804">Transcription</keyword>
<dbReference type="AlphaFoldDB" id="A0A9P6W889"/>
<dbReference type="GO" id="GO:0008270">
    <property type="term" value="F:zinc ion binding"/>
    <property type="evidence" value="ECO:0007669"/>
    <property type="project" value="InterPro"/>
</dbReference>
<gene>
    <name evidence="7" type="ORF">C6P46_000326</name>
</gene>
<protein>
    <recommendedName>
        <fullName evidence="9">Transcription factor domain-containing protein</fullName>
    </recommendedName>
</protein>
<evidence type="ECO:0008006" key="9">
    <source>
        <dbReference type="Google" id="ProtNLM"/>
    </source>
</evidence>
<feature type="compositionally biased region" description="Acidic residues" evidence="6">
    <location>
        <begin position="307"/>
        <end position="316"/>
    </location>
</feature>
<feature type="compositionally biased region" description="Basic and acidic residues" evidence="6">
    <location>
        <begin position="14"/>
        <end position="24"/>
    </location>
</feature>
<evidence type="ECO:0000256" key="3">
    <source>
        <dbReference type="ARBA" id="ARBA00023125"/>
    </source>
</evidence>
<feature type="region of interest" description="Disordered" evidence="6">
    <location>
        <begin position="300"/>
        <end position="394"/>
    </location>
</feature>
<dbReference type="CDD" id="cd00067">
    <property type="entry name" value="GAL4"/>
    <property type="match status" value="1"/>
</dbReference>
<feature type="compositionally biased region" description="Polar residues" evidence="6">
    <location>
        <begin position="344"/>
        <end position="354"/>
    </location>
</feature>
<dbReference type="CDD" id="cd12148">
    <property type="entry name" value="fungal_TF_MHR"/>
    <property type="match status" value="1"/>
</dbReference>
<keyword evidence="8" id="KW-1185">Reference proteome</keyword>
<proteinExistence type="predicted"/>
<evidence type="ECO:0000256" key="6">
    <source>
        <dbReference type="SAM" id="MobiDB-lite"/>
    </source>
</evidence>
<dbReference type="PANTHER" id="PTHR31845:SF17">
    <property type="entry name" value="ZN(II)2CYS6 TRANSCRIPTION FACTOR (EUROFUNG)"/>
    <property type="match status" value="1"/>
</dbReference>
<dbReference type="GO" id="GO:0000976">
    <property type="term" value="F:transcription cis-regulatory region binding"/>
    <property type="evidence" value="ECO:0007669"/>
    <property type="project" value="TreeGrafter"/>
</dbReference>
<sequence length="915" mass="98414">MTAGGGATSPDLMHVSRDGTEDRTAVQQQGNNGDQLQDDLDETESAKGKSVIIVREKAKRGARAVSHHPLHTRARATIDALFLPMAAGACEGGTAPCVRCKQNGTDCVFDKPASSVVEDAGLTRLASIEAALATNERRMDSVVNQIGEISSILTDVLQRIKQAVGSQPGTSPATVGNHLSPHAASHLDSTGAQIPTPPTYPSLGRQRPSTAGSPGFGSISQFAPTSQQQQQQQTYSTSPLASTSSLPYPPPLRRTSLSSSGARGSALDALAHLASSASPDVHRFASHMRQPIQALQDAVEQLNEGETSADDGPFEGDGEHEGVSSTAAGGGGGDRKPSLGHRGASTTPQNQKALSSDPKGANVGADKDGRSSGTSERPAKRARVARPMTAPTPDQFDLVAKGLISDTEARALVLLWMKECQPFCSVLDANFDTYESLRKRSAFLFNAVVFTALRARERCAPPSKELLAASEETSRFARDQVFETKPTLEVIQAMMVMACYHQEPYILSGVALRLALVAKLDTTVEQIEEHGWTKTDERAQRLTAQLRTWIYIVTINAQHERNLGRMTLMRQEDIDALMSSADRALSLPFAISSDFRHVANLRLGSIVRSIIHETAALAQHPEPAFGELISYLYEKKQVLQDWHAHYDALISSWQPSSMSWPRRSHNRQYHDAQLGLITMTFKQQLLDPPATATYEITQIVQEAIGHARSALQMVLGSPVYRSGTQWSGYLLRTDMSFAGIFLLKSAAAFPHLVDRDELVQEVQQTAELLSTVAGSQRYAAMLRAACNQFLEKTTPPGAAPNEAKTAQASHVSTPSSSSLRDILSGNGTVPEAAILPMATAAPPQPPPLAGSNLGDLYNFDLSANGAGTMALMPGEMEIDWSLAVQPTLFDDSILSQHDWAASVGLAGGWQNWSQQ</sequence>
<feature type="region of interest" description="Disordered" evidence="6">
    <location>
        <begin position="793"/>
        <end position="822"/>
    </location>
</feature>
<feature type="region of interest" description="Disordered" evidence="6">
    <location>
        <begin position="1"/>
        <end position="44"/>
    </location>
</feature>
<dbReference type="InterPro" id="IPR051089">
    <property type="entry name" value="prtT"/>
</dbReference>
<dbReference type="PANTHER" id="PTHR31845">
    <property type="entry name" value="FINGER DOMAIN PROTEIN, PUTATIVE-RELATED"/>
    <property type="match status" value="1"/>
</dbReference>
<comment type="caution">
    <text evidence="7">The sequence shown here is derived from an EMBL/GenBank/DDBJ whole genome shotgun (WGS) entry which is preliminary data.</text>
</comment>
<feature type="compositionally biased region" description="Polar residues" evidence="6">
    <location>
        <begin position="207"/>
        <end position="226"/>
    </location>
</feature>
<evidence type="ECO:0000313" key="8">
    <source>
        <dbReference type="Proteomes" id="UP000777482"/>
    </source>
</evidence>
<dbReference type="InterPro" id="IPR001138">
    <property type="entry name" value="Zn2Cys6_DnaBD"/>
</dbReference>
<accession>A0A9P6W889</accession>
<evidence type="ECO:0000256" key="4">
    <source>
        <dbReference type="ARBA" id="ARBA00023163"/>
    </source>
</evidence>
<feature type="compositionally biased region" description="Polar residues" evidence="6">
    <location>
        <begin position="804"/>
        <end position="819"/>
    </location>
</feature>
<feature type="compositionally biased region" description="Low complexity" evidence="6">
    <location>
        <begin position="227"/>
        <end position="246"/>
    </location>
</feature>
<feature type="region of interest" description="Disordered" evidence="6">
    <location>
        <begin position="163"/>
        <end position="260"/>
    </location>
</feature>
<dbReference type="Proteomes" id="UP000777482">
    <property type="component" value="Unassembled WGS sequence"/>
</dbReference>
<evidence type="ECO:0000313" key="7">
    <source>
        <dbReference type="EMBL" id="KAG0665227.1"/>
    </source>
</evidence>
<keyword evidence="3" id="KW-0238">DNA-binding</keyword>